<keyword evidence="2" id="KW-0732">Signal</keyword>
<dbReference type="InterPro" id="IPR018114">
    <property type="entry name" value="TRYPSIN_HIS"/>
</dbReference>
<dbReference type="GO" id="GO:0006508">
    <property type="term" value="P:proteolysis"/>
    <property type="evidence" value="ECO:0007669"/>
    <property type="project" value="InterPro"/>
</dbReference>
<keyword evidence="1" id="KW-1015">Disulfide bond</keyword>
<dbReference type="InterPro" id="IPR043504">
    <property type="entry name" value="Peptidase_S1_PA_chymotrypsin"/>
</dbReference>
<name>A0A3B5A3X3_9TELE</name>
<evidence type="ECO:0000256" key="2">
    <source>
        <dbReference type="SAM" id="SignalP"/>
    </source>
</evidence>
<dbReference type="STRING" id="144197.ENSSPAP00000008477"/>
<feature type="domain" description="Peptidase S1" evidence="3">
    <location>
        <begin position="27"/>
        <end position="72"/>
    </location>
</feature>
<proteinExistence type="predicted"/>
<dbReference type="PROSITE" id="PS50240">
    <property type="entry name" value="TRYPSIN_DOM"/>
    <property type="match status" value="1"/>
</dbReference>
<evidence type="ECO:0000256" key="1">
    <source>
        <dbReference type="ARBA" id="ARBA00023157"/>
    </source>
</evidence>
<dbReference type="InterPro" id="IPR001254">
    <property type="entry name" value="Trypsin_dom"/>
</dbReference>
<dbReference type="InterPro" id="IPR009003">
    <property type="entry name" value="Peptidase_S1_PA"/>
</dbReference>
<feature type="signal peptide" evidence="2">
    <location>
        <begin position="1"/>
        <end position="19"/>
    </location>
</feature>
<dbReference type="AlphaFoldDB" id="A0A3B5A3X3"/>
<protein>
    <recommendedName>
        <fullName evidence="3">Peptidase S1 domain-containing protein</fullName>
    </recommendedName>
</protein>
<sequence length="72" mass="7597">RALSVSVAHYVFLICLVCGQPSLNTRIVGGEVAPPGSWPWQISVNSIGGRQFCGGSLVNNQWVVSAAHCFPG</sequence>
<dbReference type="PROSITE" id="PS00134">
    <property type="entry name" value="TRYPSIN_HIS"/>
    <property type="match status" value="1"/>
</dbReference>
<evidence type="ECO:0000313" key="4">
    <source>
        <dbReference type="Ensembl" id="ENSSPAP00000008477.1"/>
    </source>
</evidence>
<dbReference type="GeneTree" id="ENSGT01100000263742"/>
<dbReference type="Pfam" id="PF00089">
    <property type="entry name" value="Trypsin"/>
    <property type="match status" value="1"/>
</dbReference>
<evidence type="ECO:0000259" key="3">
    <source>
        <dbReference type="PROSITE" id="PS50240"/>
    </source>
</evidence>
<feature type="chain" id="PRO_5017330971" description="Peptidase S1 domain-containing protein" evidence="2">
    <location>
        <begin position="20"/>
        <end position="72"/>
    </location>
</feature>
<dbReference type="PANTHER" id="PTHR24252:SF7">
    <property type="entry name" value="HYALIN"/>
    <property type="match status" value="1"/>
</dbReference>
<dbReference type="SUPFAM" id="SSF50494">
    <property type="entry name" value="Trypsin-like serine proteases"/>
    <property type="match status" value="1"/>
</dbReference>
<dbReference type="GO" id="GO:0004252">
    <property type="term" value="F:serine-type endopeptidase activity"/>
    <property type="evidence" value="ECO:0007669"/>
    <property type="project" value="InterPro"/>
</dbReference>
<organism evidence="4">
    <name type="scientific">Stegastes partitus</name>
    <name type="common">bicolor damselfish</name>
    <dbReference type="NCBI Taxonomy" id="144197"/>
    <lineage>
        <taxon>Eukaryota</taxon>
        <taxon>Metazoa</taxon>
        <taxon>Chordata</taxon>
        <taxon>Craniata</taxon>
        <taxon>Vertebrata</taxon>
        <taxon>Euteleostomi</taxon>
        <taxon>Actinopterygii</taxon>
        <taxon>Neopterygii</taxon>
        <taxon>Teleostei</taxon>
        <taxon>Neoteleostei</taxon>
        <taxon>Acanthomorphata</taxon>
        <taxon>Ovalentaria</taxon>
        <taxon>Pomacentridae</taxon>
        <taxon>Stegastes</taxon>
    </lineage>
</organism>
<dbReference type="Gene3D" id="2.40.10.10">
    <property type="entry name" value="Trypsin-like serine proteases"/>
    <property type="match status" value="2"/>
</dbReference>
<reference evidence="4" key="1">
    <citation type="submission" date="2023-09" db="UniProtKB">
        <authorList>
            <consortium name="Ensembl"/>
        </authorList>
    </citation>
    <scope>IDENTIFICATION</scope>
</reference>
<accession>A0A3B5A3X3</accession>
<dbReference type="PANTHER" id="PTHR24252">
    <property type="entry name" value="ACROSIN-RELATED"/>
    <property type="match status" value="1"/>
</dbReference>
<dbReference type="Ensembl" id="ENSSPAT00000008635.1">
    <property type="protein sequence ID" value="ENSSPAP00000008477.1"/>
    <property type="gene ID" value="ENSSPAG00000006453.1"/>
</dbReference>